<dbReference type="STRING" id="121290.APY04_0459"/>
<dbReference type="PATRIC" id="fig|121290.4.peg.2176"/>
<comment type="catalytic activity">
    <reaction evidence="2 8">
        <text>Release of an N-terminal amino acid, preferentially leucine, but not glutamic or aspartic acids.</text>
        <dbReference type="EC" id="3.4.11.10"/>
    </reaction>
</comment>
<dbReference type="AlphaFoldDB" id="A0A109BP21"/>
<dbReference type="SUPFAM" id="SSF52949">
    <property type="entry name" value="Macro domain-like"/>
    <property type="match status" value="1"/>
</dbReference>
<dbReference type="PANTHER" id="PTHR11963:SF23">
    <property type="entry name" value="CYTOSOL AMINOPEPTIDASE"/>
    <property type="match status" value="1"/>
</dbReference>
<dbReference type="GO" id="GO:0070006">
    <property type="term" value="F:metalloaminopeptidase activity"/>
    <property type="evidence" value="ECO:0007669"/>
    <property type="project" value="InterPro"/>
</dbReference>
<dbReference type="InterPro" id="IPR000819">
    <property type="entry name" value="Peptidase_M17_C"/>
</dbReference>
<dbReference type="HAMAP" id="MF_00181">
    <property type="entry name" value="Cytosol_peptidase_M17"/>
    <property type="match status" value="1"/>
</dbReference>
<protein>
    <recommendedName>
        <fullName evidence="8">Probable cytosol aminopeptidase</fullName>
        <ecNumber evidence="8">3.4.11.1</ecNumber>
    </recommendedName>
    <alternativeName>
        <fullName evidence="8">Leucine aminopeptidase</fullName>
        <shortName evidence="8">LAP</shortName>
        <ecNumber evidence="8">3.4.11.10</ecNumber>
    </alternativeName>
    <alternativeName>
        <fullName evidence="8">Leucyl aminopeptidase</fullName>
    </alternativeName>
</protein>
<evidence type="ECO:0000256" key="6">
    <source>
        <dbReference type="ARBA" id="ARBA00022801"/>
    </source>
</evidence>
<evidence type="ECO:0000256" key="1">
    <source>
        <dbReference type="ARBA" id="ARBA00000135"/>
    </source>
</evidence>
<dbReference type="NCBIfam" id="NF002074">
    <property type="entry name" value="PRK00913.1-4"/>
    <property type="match status" value="1"/>
</dbReference>
<dbReference type="InterPro" id="IPR043472">
    <property type="entry name" value="Macro_dom-like"/>
</dbReference>
<evidence type="ECO:0000256" key="5">
    <source>
        <dbReference type="ARBA" id="ARBA00022670"/>
    </source>
</evidence>
<dbReference type="Pfam" id="PF02789">
    <property type="entry name" value="Peptidase_M17_N"/>
    <property type="match status" value="1"/>
</dbReference>
<dbReference type="GO" id="GO:0006508">
    <property type="term" value="P:proteolysis"/>
    <property type="evidence" value="ECO:0007669"/>
    <property type="project" value="UniProtKB-KW"/>
</dbReference>
<dbReference type="EC" id="3.4.11.10" evidence="8"/>
<name>A0A109BP21_HYPSL</name>
<evidence type="ECO:0000313" key="11">
    <source>
        <dbReference type="Proteomes" id="UP000059074"/>
    </source>
</evidence>
<evidence type="ECO:0000256" key="7">
    <source>
        <dbReference type="ARBA" id="ARBA00023211"/>
    </source>
</evidence>
<keyword evidence="4 8" id="KW-0031">Aminopeptidase</keyword>
<feature type="active site" evidence="8">
    <location>
        <position position="291"/>
    </location>
</feature>
<keyword evidence="8" id="KW-0479">Metal-binding</keyword>
<dbReference type="PRINTS" id="PR00481">
    <property type="entry name" value="LAMNOPPTDASE"/>
</dbReference>
<evidence type="ECO:0000259" key="9">
    <source>
        <dbReference type="PROSITE" id="PS00631"/>
    </source>
</evidence>
<dbReference type="Pfam" id="PF00883">
    <property type="entry name" value="Peptidase_M17"/>
    <property type="match status" value="1"/>
</dbReference>
<reference evidence="10 11" key="1">
    <citation type="submission" date="2015-10" db="EMBL/GenBank/DDBJ databases">
        <title>Transcriptomic analysis of a linuron degrading triple-species bacterial consortium.</title>
        <authorList>
            <person name="Albers P."/>
        </authorList>
    </citation>
    <scope>NUCLEOTIDE SEQUENCE [LARGE SCALE GENOMIC DNA]</scope>
    <source>
        <strain evidence="10 11">WDL6</strain>
    </source>
</reference>
<keyword evidence="5 8" id="KW-0645">Protease</keyword>
<dbReference type="EC" id="3.4.11.1" evidence="8"/>
<evidence type="ECO:0000256" key="8">
    <source>
        <dbReference type="HAMAP-Rule" id="MF_00181"/>
    </source>
</evidence>
<dbReference type="Gene3D" id="3.40.220.10">
    <property type="entry name" value="Leucine Aminopeptidase, subunit E, domain 1"/>
    <property type="match status" value="1"/>
</dbReference>
<comment type="function">
    <text evidence="8">Presumably involved in the processing and regular turnover of intracellular proteins. Catalyzes the removal of unsubstituted N-terminal amino acids from various peptides.</text>
</comment>
<accession>A0A109BP21</accession>
<gene>
    <name evidence="8" type="primary">pepA</name>
    <name evidence="10" type="ORF">APY04_0459</name>
</gene>
<dbReference type="PANTHER" id="PTHR11963">
    <property type="entry name" value="LEUCINE AMINOPEPTIDASE-RELATED"/>
    <property type="match status" value="1"/>
</dbReference>
<keyword evidence="7 8" id="KW-0464">Manganese</keyword>
<dbReference type="Proteomes" id="UP000059074">
    <property type="component" value="Unassembled WGS sequence"/>
</dbReference>
<feature type="binding site" evidence="8">
    <location>
        <position position="363"/>
    </location>
    <ligand>
        <name>Mn(2+)</name>
        <dbReference type="ChEBI" id="CHEBI:29035"/>
        <label>2</label>
    </ligand>
</feature>
<comment type="catalytic activity">
    <reaction evidence="1 8">
        <text>Release of an N-terminal amino acid, Xaa-|-Yaa-, in which Xaa is preferably Leu, but may be other amino acids including Pro although not Arg or Lys, and Yaa may be Pro. Amino acid amides and methyl esters are also readily hydrolyzed, but rates on arylamides are exceedingly low.</text>
        <dbReference type="EC" id="3.4.11.1"/>
    </reaction>
</comment>
<dbReference type="NCBIfam" id="NF002077">
    <property type="entry name" value="PRK00913.2-4"/>
    <property type="match status" value="1"/>
</dbReference>
<dbReference type="RefSeq" id="WP_068459276.1">
    <property type="nucleotide sequence ID" value="NZ_LMTR01000021.1"/>
</dbReference>
<evidence type="ECO:0000256" key="4">
    <source>
        <dbReference type="ARBA" id="ARBA00022438"/>
    </source>
</evidence>
<dbReference type="InterPro" id="IPR023042">
    <property type="entry name" value="Peptidase_M17_leu_NH2_pept"/>
</dbReference>
<comment type="caution">
    <text evidence="10">The sequence shown here is derived from an EMBL/GenBank/DDBJ whole genome shotgun (WGS) entry which is preliminary data.</text>
</comment>
<dbReference type="InterPro" id="IPR011356">
    <property type="entry name" value="Leucine_aapep/pepB"/>
</dbReference>
<dbReference type="EMBL" id="LMTR01000021">
    <property type="protein sequence ID" value="KWT71537.1"/>
    <property type="molecule type" value="Genomic_DNA"/>
</dbReference>
<dbReference type="PROSITE" id="PS00631">
    <property type="entry name" value="CYTOSOL_AP"/>
    <property type="match status" value="1"/>
</dbReference>
<feature type="binding site" evidence="8">
    <location>
        <position position="279"/>
    </location>
    <ligand>
        <name>Mn(2+)</name>
        <dbReference type="ChEBI" id="CHEBI:29035"/>
        <label>2</label>
    </ligand>
</feature>
<keyword evidence="11" id="KW-1185">Reference proteome</keyword>
<comment type="subcellular location">
    <subcellularLocation>
        <location evidence="8">Cytoplasm</location>
    </subcellularLocation>
</comment>
<feature type="binding site" evidence="8">
    <location>
        <position position="302"/>
    </location>
    <ligand>
        <name>Mn(2+)</name>
        <dbReference type="ChEBI" id="CHEBI:29035"/>
        <label>2</label>
    </ligand>
</feature>
<dbReference type="SUPFAM" id="SSF53187">
    <property type="entry name" value="Zn-dependent exopeptidases"/>
    <property type="match status" value="1"/>
</dbReference>
<feature type="active site" evidence="8">
    <location>
        <position position="365"/>
    </location>
</feature>
<feature type="binding site" evidence="8">
    <location>
        <position position="284"/>
    </location>
    <ligand>
        <name>Mn(2+)</name>
        <dbReference type="ChEBI" id="CHEBI:29035"/>
        <label>1</label>
    </ligand>
</feature>
<evidence type="ECO:0000313" key="10">
    <source>
        <dbReference type="EMBL" id="KWT71537.1"/>
    </source>
</evidence>
<dbReference type="InterPro" id="IPR008283">
    <property type="entry name" value="Peptidase_M17_N"/>
</dbReference>
<dbReference type="CDD" id="cd00433">
    <property type="entry name" value="Peptidase_M17"/>
    <property type="match status" value="1"/>
</dbReference>
<dbReference type="GO" id="GO:0030145">
    <property type="term" value="F:manganese ion binding"/>
    <property type="evidence" value="ECO:0007669"/>
    <property type="project" value="UniProtKB-UniRule"/>
</dbReference>
<evidence type="ECO:0000256" key="3">
    <source>
        <dbReference type="ARBA" id="ARBA00009528"/>
    </source>
</evidence>
<feature type="binding site" evidence="8">
    <location>
        <position position="363"/>
    </location>
    <ligand>
        <name>Mn(2+)</name>
        <dbReference type="ChEBI" id="CHEBI:29035"/>
        <label>1</label>
    </ligand>
</feature>
<keyword evidence="6 8" id="KW-0378">Hydrolase</keyword>
<evidence type="ECO:0000256" key="2">
    <source>
        <dbReference type="ARBA" id="ARBA00000967"/>
    </source>
</evidence>
<comment type="similarity">
    <text evidence="3 8">Belongs to the peptidase M17 family.</text>
</comment>
<dbReference type="OrthoDB" id="9809354at2"/>
<feature type="binding site" evidence="8">
    <location>
        <position position="361"/>
    </location>
    <ligand>
        <name>Mn(2+)</name>
        <dbReference type="ChEBI" id="CHEBI:29035"/>
        <label>1</label>
    </ligand>
</feature>
<feature type="domain" description="Cytosol aminopeptidase" evidence="9">
    <location>
        <begin position="359"/>
        <end position="366"/>
    </location>
</feature>
<comment type="cofactor">
    <cofactor evidence="8">
        <name>Mn(2+)</name>
        <dbReference type="ChEBI" id="CHEBI:29035"/>
    </cofactor>
    <text evidence="8">Binds 2 manganese ions per subunit.</text>
</comment>
<keyword evidence="8" id="KW-0963">Cytoplasm</keyword>
<proteinExistence type="inferred from homology"/>
<dbReference type="GO" id="GO:0005737">
    <property type="term" value="C:cytoplasm"/>
    <property type="evidence" value="ECO:0007669"/>
    <property type="project" value="UniProtKB-SubCell"/>
</dbReference>
<feature type="binding site" evidence="8">
    <location>
        <position position="284"/>
    </location>
    <ligand>
        <name>Mn(2+)</name>
        <dbReference type="ChEBI" id="CHEBI:29035"/>
        <label>2</label>
    </ligand>
</feature>
<dbReference type="NCBIfam" id="NF002075">
    <property type="entry name" value="PRK00913.2-2"/>
    <property type="match status" value="1"/>
</dbReference>
<organism evidence="10 11">
    <name type="scientific">Hyphomicrobium sulfonivorans</name>
    <dbReference type="NCBI Taxonomy" id="121290"/>
    <lineage>
        <taxon>Bacteria</taxon>
        <taxon>Pseudomonadati</taxon>
        <taxon>Pseudomonadota</taxon>
        <taxon>Alphaproteobacteria</taxon>
        <taxon>Hyphomicrobiales</taxon>
        <taxon>Hyphomicrobiaceae</taxon>
        <taxon>Hyphomicrobium</taxon>
    </lineage>
</organism>
<dbReference type="Gene3D" id="3.40.630.10">
    <property type="entry name" value="Zn peptidases"/>
    <property type="match status" value="1"/>
</dbReference>
<sequence>MSTRPEIVFESLSADLEPTVVVLAGDGASLSARGKELDQRAGGAFLKAADAAQFKGRRKSTVEVLAPAKLGSVKRVLLLGTGKAGDMKENDWILLGGSAAGAIGARKTASASIIAEAPEGAGIKSDVLAALLAFGASLRNYEFSKYITKKSSDDDAANGNGNGTEPDGLQKLVVHCANPDKARAAYAHYAALANGIVTARDLVNEPANALGPVEFADRVKALEASGLEVEILDNDQITELKMGALLAVAQGSVRPARVAIMQWNGAKSKRTKPVCFVGKGVVFDTGGISIKPAGGMEDMKGDMGGAAAVVGTMQALAERKANVNAIGIIGLVENMPSGTATRPGDIVRAHSGHTVEVLNTDAEGRLVLADLISYVQERYKPRLMIDLATLTGAIMVALGKEYAGLFASDDKLAADLLEASAETGEKLWRMPLDKAYDKMLESKNCDIKNIGGRYAGSCTAAAFIKYFVDKDIPWAHIDLAGTAMDAPKNEISPSWGAGWGVRLLDRFVADNYEKNEK</sequence>